<reference evidence="1 2" key="1">
    <citation type="submission" date="2021-01" db="EMBL/GenBank/DDBJ databases">
        <title>Genomic Encyclopedia of Type Strains, Phase IV (KMG-IV): sequencing the most valuable type-strain genomes for metagenomic binning, comparative biology and taxonomic classification.</title>
        <authorList>
            <person name="Goeker M."/>
        </authorList>
    </citation>
    <scope>NUCLEOTIDE SEQUENCE [LARGE SCALE GENOMIC DNA]</scope>
    <source>
        <strain evidence="1 2">DSM 28236</strain>
    </source>
</reference>
<evidence type="ECO:0008006" key="3">
    <source>
        <dbReference type="Google" id="ProtNLM"/>
    </source>
</evidence>
<evidence type="ECO:0000313" key="2">
    <source>
        <dbReference type="Proteomes" id="UP000808914"/>
    </source>
</evidence>
<dbReference type="InterPro" id="IPR025004">
    <property type="entry name" value="SenN/SenS"/>
</dbReference>
<keyword evidence="2" id="KW-1185">Reference proteome</keyword>
<organism evidence="1 2">
    <name type="scientific">Scopulibacillus daqui</name>
    <dbReference type="NCBI Taxonomy" id="1469162"/>
    <lineage>
        <taxon>Bacteria</taxon>
        <taxon>Bacillati</taxon>
        <taxon>Bacillota</taxon>
        <taxon>Bacilli</taxon>
        <taxon>Bacillales</taxon>
        <taxon>Sporolactobacillaceae</taxon>
        <taxon>Scopulibacillus</taxon>
    </lineage>
</organism>
<sequence>MRKKLSLKDLIKQNKSEISNDEKALEKIEAKIDKKHSVQYKG</sequence>
<name>A0ABS2Q577_9BACL</name>
<dbReference type="Pfam" id="PF13040">
    <property type="entry name" value="Fur_reg_FbpB"/>
    <property type="match status" value="1"/>
</dbReference>
<dbReference type="EMBL" id="JAFBER010000031">
    <property type="protein sequence ID" value="MBM7646849.1"/>
    <property type="molecule type" value="Genomic_DNA"/>
</dbReference>
<accession>A0ABS2Q577</accession>
<dbReference type="RefSeq" id="WP_205004725.1">
    <property type="nucleotide sequence ID" value="NZ_JAFBER010000031.1"/>
</dbReference>
<evidence type="ECO:0000313" key="1">
    <source>
        <dbReference type="EMBL" id="MBM7646849.1"/>
    </source>
</evidence>
<dbReference type="Proteomes" id="UP000808914">
    <property type="component" value="Unassembled WGS sequence"/>
</dbReference>
<protein>
    <recommendedName>
        <fullName evidence="3">Fur-regulated basic protein B</fullName>
    </recommendedName>
</protein>
<proteinExistence type="predicted"/>
<gene>
    <name evidence="1" type="ORF">JOD45_003083</name>
</gene>
<comment type="caution">
    <text evidence="1">The sequence shown here is derived from an EMBL/GenBank/DDBJ whole genome shotgun (WGS) entry which is preliminary data.</text>
</comment>